<sequence length="240" mass="26846">MRRVYVTGWPERSGVYPYDGKIVLDLNEFLEGIHPDELARFRANNVERQRGGKAAAAAAVKGGKYVSFNYQPKPGTDPYPGLAMERSVEDAFIRSAGVGVTDDTRTVLVLIGGARVWTRFHVDWTEAHNTAWGLDGRALGVGPDGRMRVRIVRRFEGQQVIVAPGWMHVVFNQRPCIKIAYDFWRPANFQLYMRLWRELSVLTDAAPDYMAAAVVMVKAIAYITALRGLPAAMRPLPSLP</sequence>
<protein>
    <recommendedName>
        <fullName evidence="1">JmjC domain-containing protein</fullName>
    </recommendedName>
</protein>
<gene>
    <name evidence="2" type="ORF">WJX72_002310</name>
</gene>
<dbReference type="EMBL" id="JALJOR010000017">
    <property type="protein sequence ID" value="KAK9804726.1"/>
    <property type="molecule type" value="Genomic_DNA"/>
</dbReference>
<dbReference type="AlphaFoldDB" id="A0AAW1P4S2"/>
<dbReference type="SUPFAM" id="SSF51197">
    <property type="entry name" value="Clavaminate synthase-like"/>
    <property type="match status" value="1"/>
</dbReference>
<accession>A0AAW1P4S2</accession>
<feature type="domain" description="JmjC" evidence="1">
    <location>
        <begin position="148"/>
        <end position="183"/>
    </location>
</feature>
<dbReference type="Gene3D" id="2.60.120.650">
    <property type="entry name" value="Cupin"/>
    <property type="match status" value="1"/>
</dbReference>
<dbReference type="Pfam" id="PF02373">
    <property type="entry name" value="JmjC"/>
    <property type="match status" value="1"/>
</dbReference>
<keyword evidence="3" id="KW-1185">Reference proteome</keyword>
<evidence type="ECO:0000313" key="2">
    <source>
        <dbReference type="EMBL" id="KAK9804726.1"/>
    </source>
</evidence>
<comment type="caution">
    <text evidence="2">The sequence shown here is derived from an EMBL/GenBank/DDBJ whole genome shotgun (WGS) entry which is preliminary data.</text>
</comment>
<proteinExistence type="predicted"/>
<dbReference type="Proteomes" id="UP001489004">
    <property type="component" value="Unassembled WGS sequence"/>
</dbReference>
<evidence type="ECO:0000313" key="3">
    <source>
        <dbReference type="Proteomes" id="UP001489004"/>
    </source>
</evidence>
<dbReference type="InterPro" id="IPR003347">
    <property type="entry name" value="JmjC_dom"/>
</dbReference>
<evidence type="ECO:0000259" key="1">
    <source>
        <dbReference type="Pfam" id="PF02373"/>
    </source>
</evidence>
<organism evidence="2 3">
    <name type="scientific">[Myrmecia] bisecta</name>
    <dbReference type="NCBI Taxonomy" id="41462"/>
    <lineage>
        <taxon>Eukaryota</taxon>
        <taxon>Viridiplantae</taxon>
        <taxon>Chlorophyta</taxon>
        <taxon>core chlorophytes</taxon>
        <taxon>Trebouxiophyceae</taxon>
        <taxon>Trebouxiales</taxon>
        <taxon>Trebouxiaceae</taxon>
        <taxon>Myrmecia</taxon>
    </lineage>
</organism>
<reference evidence="2 3" key="1">
    <citation type="journal article" date="2024" name="Nat. Commun.">
        <title>Phylogenomics reveals the evolutionary origins of lichenization in chlorophyte algae.</title>
        <authorList>
            <person name="Puginier C."/>
            <person name="Libourel C."/>
            <person name="Otte J."/>
            <person name="Skaloud P."/>
            <person name="Haon M."/>
            <person name="Grisel S."/>
            <person name="Petersen M."/>
            <person name="Berrin J.G."/>
            <person name="Delaux P.M."/>
            <person name="Dal Grande F."/>
            <person name="Keller J."/>
        </authorList>
    </citation>
    <scope>NUCLEOTIDE SEQUENCE [LARGE SCALE GENOMIC DNA]</scope>
    <source>
        <strain evidence="2 3">SAG 2043</strain>
    </source>
</reference>
<name>A0AAW1P4S2_9CHLO</name>